<feature type="compositionally biased region" description="Low complexity" evidence="2">
    <location>
        <begin position="136"/>
        <end position="153"/>
    </location>
</feature>
<dbReference type="PANTHER" id="PTHR31150:SF26">
    <property type="entry name" value="RING-TYPE DOMAIN-CONTAINING PROTEIN"/>
    <property type="match status" value="1"/>
</dbReference>
<evidence type="ECO:0000259" key="3">
    <source>
        <dbReference type="PROSITE" id="PS50089"/>
    </source>
</evidence>
<evidence type="ECO:0000313" key="5">
    <source>
        <dbReference type="Proteomes" id="UP000231279"/>
    </source>
</evidence>
<reference evidence="5" key="1">
    <citation type="journal article" date="2018" name="Gigascience">
        <title>Genome assembly of the Pink Ipe (Handroanthus impetiginosus, Bignoniaceae), a highly valued, ecologically keystone Neotropical timber forest tree.</title>
        <authorList>
            <person name="Silva-Junior O.B."/>
            <person name="Grattapaglia D."/>
            <person name="Novaes E."/>
            <person name="Collevatti R.G."/>
        </authorList>
    </citation>
    <scope>NUCLEOTIDE SEQUENCE [LARGE SCALE GENOMIC DNA]</scope>
    <source>
        <strain evidence="5">cv. UFG-1</strain>
    </source>
</reference>
<proteinExistence type="predicted"/>
<dbReference type="InterPro" id="IPR013083">
    <property type="entry name" value="Znf_RING/FYVE/PHD"/>
</dbReference>
<dbReference type="SUPFAM" id="SSF57850">
    <property type="entry name" value="RING/U-box"/>
    <property type="match status" value="1"/>
</dbReference>
<evidence type="ECO:0000313" key="4">
    <source>
        <dbReference type="EMBL" id="PIN14028.1"/>
    </source>
</evidence>
<dbReference type="OrthoDB" id="1938835at2759"/>
<feature type="compositionally biased region" description="Polar residues" evidence="2">
    <location>
        <begin position="196"/>
        <end position="209"/>
    </location>
</feature>
<dbReference type="SMART" id="SM00184">
    <property type="entry name" value="RING"/>
    <property type="match status" value="1"/>
</dbReference>
<dbReference type="PROSITE" id="PS50089">
    <property type="entry name" value="ZF_RING_2"/>
    <property type="match status" value="1"/>
</dbReference>
<keyword evidence="5" id="KW-1185">Reference proteome</keyword>
<dbReference type="Proteomes" id="UP000231279">
    <property type="component" value="Unassembled WGS sequence"/>
</dbReference>
<protein>
    <recommendedName>
        <fullName evidence="3">RING-type domain-containing protein</fullName>
    </recommendedName>
</protein>
<feature type="compositionally biased region" description="Low complexity" evidence="2">
    <location>
        <begin position="375"/>
        <end position="385"/>
    </location>
</feature>
<dbReference type="InterPro" id="IPR001841">
    <property type="entry name" value="Znf_RING"/>
</dbReference>
<keyword evidence="1" id="KW-0479">Metal-binding</keyword>
<keyword evidence="1" id="KW-0862">Zinc</keyword>
<feature type="compositionally biased region" description="Polar residues" evidence="2">
    <location>
        <begin position="79"/>
        <end position="93"/>
    </location>
</feature>
<keyword evidence="1" id="KW-0863">Zinc-finger</keyword>
<comment type="caution">
    <text evidence="4">The sequence shown here is derived from an EMBL/GenBank/DDBJ whole genome shotgun (WGS) entry which is preliminary data.</text>
</comment>
<organism evidence="4 5">
    <name type="scientific">Handroanthus impetiginosus</name>
    <dbReference type="NCBI Taxonomy" id="429701"/>
    <lineage>
        <taxon>Eukaryota</taxon>
        <taxon>Viridiplantae</taxon>
        <taxon>Streptophyta</taxon>
        <taxon>Embryophyta</taxon>
        <taxon>Tracheophyta</taxon>
        <taxon>Spermatophyta</taxon>
        <taxon>Magnoliopsida</taxon>
        <taxon>eudicotyledons</taxon>
        <taxon>Gunneridae</taxon>
        <taxon>Pentapetalae</taxon>
        <taxon>asterids</taxon>
        <taxon>lamiids</taxon>
        <taxon>Lamiales</taxon>
        <taxon>Bignoniaceae</taxon>
        <taxon>Crescentiina</taxon>
        <taxon>Tabebuia alliance</taxon>
        <taxon>Handroanthus</taxon>
    </lineage>
</organism>
<feature type="region of interest" description="Disordered" evidence="2">
    <location>
        <begin position="73"/>
        <end position="99"/>
    </location>
</feature>
<feature type="compositionally biased region" description="Polar residues" evidence="2">
    <location>
        <begin position="115"/>
        <end position="124"/>
    </location>
</feature>
<feature type="region of interest" description="Disordered" evidence="2">
    <location>
        <begin position="111"/>
        <end position="153"/>
    </location>
</feature>
<dbReference type="GO" id="GO:0008270">
    <property type="term" value="F:zinc ion binding"/>
    <property type="evidence" value="ECO:0007669"/>
    <property type="project" value="UniProtKB-KW"/>
</dbReference>
<dbReference type="EMBL" id="NKXS01002361">
    <property type="protein sequence ID" value="PIN14028.1"/>
    <property type="molecule type" value="Genomic_DNA"/>
</dbReference>
<evidence type="ECO:0000256" key="1">
    <source>
        <dbReference type="PROSITE-ProRule" id="PRU00175"/>
    </source>
</evidence>
<feature type="domain" description="RING-type" evidence="3">
    <location>
        <begin position="259"/>
        <end position="320"/>
    </location>
</feature>
<dbReference type="AlphaFoldDB" id="A0A2G9H926"/>
<evidence type="ECO:0000256" key="2">
    <source>
        <dbReference type="SAM" id="MobiDB-lite"/>
    </source>
</evidence>
<sequence length="424" mass="46614">MGAACCTAAKDRTILNEPRAETFQRHVRHSPSWSFRWDNRVRVAGEETTANWLCDGSGGNNRVEVKSGTIVKTGFPSEGSRQIDCSRSLSGQKSPVFEGNADQAISPNLAEAKESSTGASSVSHPSPVKLSRAAPSVSSVSTSSLSSQSQLLTRQRRHSAAHLLLYHPSDSGVPGHKSPTVSISEEPSLFVPPASANESTRGSNDGSSDSWSIPVLSELMTTRRERWSFDSEHSGFGLEKVTRPSGRNSRSPSFDLQTCGVCAKLLTERSSWLWSSQKIISTNELAVVSVLTCGHVYHAECLEYMTLEINKYDPPCPVCNFGEKRVLKMSESALKSELDSKARKKSRKRVVDSALSCEIMLDNHKHNGFEERSPKMSSSTSMKSSLGKPFLRRPFSFSSKSDRPLSENQSTRRKGFFWARSSKE</sequence>
<name>A0A2G9H926_9LAMI</name>
<accession>A0A2G9H926</accession>
<dbReference type="PANTHER" id="PTHR31150">
    <property type="entry name" value="EXPRESSED PROTEIN"/>
    <property type="match status" value="1"/>
</dbReference>
<feature type="region of interest" description="Disordered" evidence="2">
    <location>
        <begin position="190"/>
        <end position="209"/>
    </location>
</feature>
<feature type="region of interest" description="Disordered" evidence="2">
    <location>
        <begin position="367"/>
        <end position="424"/>
    </location>
</feature>
<gene>
    <name evidence="4" type="ORF">CDL12_13340</name>
</gene>
<dbReference type="Gene3D" id="3.30.40.10">
    <property type="entry name" value="Zinc/RING finger domain, C3HC4 (zinc finger)"/>
    <property type="match status" value="1"/>
</dbReference>
<dbReference type="STRING" id="429701.A0A2G9H926"/>